<evidence type="ECO:0000313" key="2">
    <source>
        <dbReference type="EMBL" id="QKX55364.1"/>
    </source>
</evidence>
<dbReference type="GeneID" id="55989965"/>
<accession>A0A7H8QN67</accession>
<reference evidence="3" key="1">
    <citation type="submission" date="2020-06" db="EMBL/GenBank/DDBJ databases">
        <title>A chromosome-scale genome assembly of Talaromyces rugulosus W13939.</title>
        <authorList>
            <person name="Wang B."/>
            <person name="Guo L."/>
            <person name="Ye K."/>
            <person name="Wang L."/>
        </authorList>
    </citation>
    <scope>NUCLEOTIDE SEQUENCE [LARGE SCALE GENOMIC DNA]</scope>
    <source>
        <strain evidence="3">W13939</strain>
    </source>
</reference>
<protein>
    <submittedName>
        <fullName evidence="2">Uncharacterized protein</fullName>
    </submittedName>
</protein>
<keyword evidence="3" id="KW-1185">Reference proteome</keyword>
<evidence type="ECO:0000313" key="3">
    <source>
        <dbReference type="Proteomes" id="UP000509510"/>
    </source>
</evidence>
<sequence>MRLSQTIYLAPLVALLAQGLPLSDAAAETGIIVRAADDEAWAFQTDGAAKVESKRAADDEAWAFQTDGAAKVETERAAEVDA</sequence>
<organism evidence="2 3">
    <name type="scientific">Talaromyces rugulosus</name>
    <name type="common">Penicillium rugulosum</name>
    <dbReference type="NCBI Taxonomy" id="121627"/>
    <lineage>
        <taxon>Eukaryota</taxon>
        <taxon>Fungi</taxon>
        <taxon>Dikarya</taxon>
        <taxon>Ascomycota</taxon>
        <taxon>Pezizomycotina</taxon>
        <taxon>Eurotiomycetes</taxon>
        <taxon>Eurotiomycetidae</taxon>
        <taxon>Eurotiales</taxon>
        <taxon>Trichocomaceae</taxon>
        <taxon>Talaromyces</taxon>
        <taxon>Talaromyces sect. Islandici</taxon>
    </lineage>
</organism>
<gene>
    <name evidence="2" type="ORF">TRUGW13939_02456</name>
</gene>
<dbReference type="RefSeq" id="XP_035341543.1">
    <property type="nucleotide sequence ID" value="XM_035485650.1"/>
</dbReference>
<proteinExistence type="predicted"/>
<name>A0A7H8QN67_TALRU</name>
<feature type="chain" id="PRO_5028801560" evidence="1">
    <location>
        <begin position="26"/>
        <end position="82"/>
    </location>
</feature>
<dbReference type="KEGG" id="trg:TRUGW13939_02456"/>
<dbReference type="Proteomes" id="UP000509510">
    <property type="component" value="Chromosome I"/>
</dbReference>
<evidence type="ECO:0000256" key="1">
    <source>
        <dbReference type="SAM" id="SignalP"/>
    </source>
</evidence>
<feature type="signal peptide" evidence="1">
    <location>
        <begin position="1"/>
        <end position="25"/>
    </location>
</feature>
<dbReference type="EMBL" id="CP055898">
    <property type="protein sequence ID" value="QKX55364.1"/>
    <property type="molecule type" value="Genomic_DNA"/>
</dbReference>
<keyword evidence="1" id="KW-0732">Signal</keyword>
<dbReference type="AlphaFoldDB" id="A0A7H8QN67"/>